<feature type="domain" description="Thioredoxin" evidence="3">
    <location>
        <begin position="9"/>
        <end position="213"/>
    </location>
</feature>
<dbReference type="PANTHER" id="PTHR35891">
    <property type="entry name" value="THIOL:DISULFIDE INTERCHANGE PROTEIN DSBA"/>
    <property type="match status" value="1"/>
</dbReference>
<evidence type="ECO:0000313" key="6">
    <source>
        <dbReference type="Proteomes" id="UP000293421"/>
    </source>
</evidence>
<feature type="signal peptide" evidence="2">
    <location>
        <begin position="1"/>
        <end position="22"/>
    </location>
</feature>
<reference evidence="4 6" key="1">
    <citation type="submission" date="2019-02" db="EMBL/GenBank/DDBJ databases">
        <title>Use of ANI for Rapid Identification of Enteric Bacteria.</title>
        <authorList>
            <person name="Pruckler J."/>
            <person name="Lane C."/>
            <person name="Aubert R."/>
        </authorList>
    </citation>
    <scope>NUCLEOTIDE SEQUENCE [LARGE SCALE GENOMIC DNA]</scope>
    <source>
        <strain evidence="4 6">2014D-0083</strain>
    </source>
</reference>
<dbReference type="SUPFAM" id="SSF52833">
    <property type="entry name" value="Thioredoxin-like"/>
    <property type="match status" value="1"/>
</dbReference>
<dbReference type="InterPro" id="IPR013766">
    <property type="entry name" value="Thioredoxin_domain"/>
</dbReference>
<reference evidence="5 7" key="2">
    <citation type="submission" date="2019-08" db="EMBL/GenBank/DDBJ databases">
        <title>Rapid identification of Enteric Bacteria from Whole Genome Sequences (WGS) using Average Nucleotide Identity (ANI).</title>
        <authorList>
            <person name="Lane C."/>
        </authorList>
    </citation>
    <scope>NUCLEOTIDE SEQUENCE [LARGE SCALE GENOMIC DNA]</scope>
    <source>
        <strain evidence="5 7">2010D-8464</strain>
    </source>
</reference>
<dbReference type="Proteomes" id="UP000321325">
    <property type="component" value="Unassembled WGS sequence"/>
</dbReference>
<evidence type="ECO:0000313" key="7">
    <source>
        <dbReference type="Proteomes" id="UP000321325"/>
    </source>
</evidence>
<dbReference type="InterPro" id="IPR023205">
    <property type="entry name" value="DsbA/DsbL"/>
</dbReference>
<evidence type="ECO:0000313" key="4">
    <source>
        <dbReference type="EMBL" id="QBL14256.1"/>
    </source>
</evidence>
<organism evidence="4 6">
    <name type="scientific">Campylobacter volucris</name>
    <dbReference type="NCBI Taxonomy" id="1031542"/>
    <lineage>
        <taxon>Bacteria</taxon>
        <taxon>Pseudomonadati</taxon>
        <taxon>Campylobacterota</taxon>
        <taxon>Epsilonproteobacteria</taxon>
        <taxon>Campylobacterales</taxon>
        <taxon>Campylobacteraceae</taxon>
        <taxon>Campylobacter</taxon>
    </lineage>
</organism>
<keyword evidence="1 2" id="KW-0732">Signal</keyword>
<dbReference type="InterPro" id="IPR036249">
    <property type="entry name" value="Thioredoxin-like_sf"/>
</dbReference>
<keyword evidence="7" id="KW-1185">Reference proteome</keyword>
<evidence type="ECO:0000313" key="5">
    <source>
        <dbReference type="EMBL" id="TXK68907.1"/>
    </source>
</evidence>
<evidence type="ECO:0000256" key="1">
    <source>
        <dbReference type="ARBA" id="ARBA00022729"/>
    </source>
</evidence>
<gene>
    <name evidence="4" type="ORF">A9460_05470</name>
    <name evidence="5" type="ORF">FVD15_04935</name>
</gene>
<dbReference type="InterPro" id="IPR050824">
    <property type="entry name" value="Thiol_disulfide_DsbA"/>
</dbReference>
<dbReference type="PROSITE" id="PS51352">
    <property type="entry name" value="THIOREDOXIN_2"/>
    <property type="match status" value="1"/>
</dbReference>
<accession>A0AAF1D1V9</accession>
<dbReference type="PANTHER" id="PTHR35891:SF3">
    <property type="entry name" value="THIOL:DISULFIDE INTERCHANGE PROTEIN DSBL"/>
    <property type="match status" value="1"/>
</dbReference>
<dbReference type="AlphaFoldDB" id="A0AAF1D1V9"/>
<evidence type="ECO:0000256" key="2">
    <source>
        <dbReference type="SAM" id="SignalP"/>
    </source>
</evidence>
<name>A0AAF1D1V9_9BACT</name>
<proteinExistence type="predicted"/>
<sequence>MFKFCFKFVAILAFVFSASAHALSEGKEYIVLKNPIPNAQNSLIEIFSYRCVYCYNHHQFNTLAQVKKALPNLRYEVFSVSSMSENGEALNEMFALASSKEKALGKDSGSDDSLTHKLADVYFVSHFEQKQNLSDVEFFYKLGLNAIGASKQELDEFLQTQEAKEILNAYALANEISRNYGTPAFVVNGKYQINPEYITSLEELVKIVKELSAK</sequence>
<dbReference type="Proteomes" id="UP000293421">
    <property type="component" value="Chromosome"/>
</dbReference>
<evidence type="ECO:0000259" key="3">
    <source>
        <dbReference type="PROSITE" id="PS51352"/>
    </source>
</evidence>
<protein>
    <submittedName>
        <fullName evidence="4">Thiol:disulfide interchange protein DsbA/DsbL</fullName>
    </submittedName>
</protein>
<dbReference type="CDD" id="cd03019">
    <property type="entry name" value="DsbA_DsbA"/>
    <property type="match status" value="1"/>
</dbReference>
<dbReference type="EMBL" id="VRMB01000024">
    <property type="protein sequence ID" value="TXK68907.1"/>
    <property type="molecule type" value="Genomic_DNA"/>
</dbReference>
<feature type="chain" id="PRO_5041964626" evidence="2">
    <location>
        <begin position="23"/>
        <end position="214"/>
    </location>
</feature>
<dbReference type="Gene3D" id="3.40.30.10">
    <property type="entry name" value="Glutaredoxin"/>
    <property type="match status" value="1"/>
</dbReference>
<dbReference type="EMBL" id="CP037746">
    <property type="protein sequence ID" value="QBL14256.1"/>
    <property type="molecule type" value="Genomic_DNA"/>
</dbReference>